<sequence>MLMRGRPSVLRHLFDCQPHFAADATQVLSSGDEEVKLIPVAWSGMSPRDLMALFRFEVYVGRSQIMMAAQFEQFLSILVHFVYAILAEAGMVYDTASSTVALKSSSRCSPSVLGVVDLASWKP</sequence>
<organism evidence="1 2">
    <name type="scientific">Elysia marginata</name>
    <dbReference type="NCBI Taxonomy" id="1093978"/>
    <lineage>
        <taxon>Eukaryota</taxon>
        <taxon>Metazoa</taxon>
        <taxon>Spiralia</taxon>
        <taxon>Lophotrochozoa</taxon>
        <taxon>Mollusca</taxon>
        <taxon>Gastropoda</taxon>
        <taxon>Heterobranchia</taxon>
        <taxon>Euthyneura</taxon>
        <taxon>Panpulmonata</taxon>
        <taxon>Sacoglossa</taxon>
        <taxon>Placobranchoidea</taxon>
        <taxon>Plakobranchidae</taxon>
        <taxon>Elysia</taxon>
    </lineage>
</organism>
<dbReference type="EMBL" id="BMAT01007596">
    <property type="protein sequence ID" value="GFR67470.1"/>
    <property type="molecule type" value="Genomic_DNA"/>
</dbReference>
<evidence type="ECO:0000313" key="2">
    <source>
        <dbReference type="Proteomes" id="UP000762676"/>
    </source>
</evidence>
<evidence type="ECO:0000313" key="1">
    <source>
        <dbReference type="EMBL" id="GFR67470.1"/>
    </source>
</evidence>
<dbReference type="AlphaFoldDB" id="A0AAV4F3B3"/>
<keyword evidence="2" id="KW-1185">Reference proteome</keyword>
<reference evidence="1 2" key="1">
    <citation type="journal article" date="2021" name="Elife">
        <title>Chloroplast acquisition without the gene transfer in kleptoplastic sea slugs, Plakobranchus ocellatus.</title>
        <authorList>
            <person name="Maeda T."/>
            <person name="Takahashi S."/>
            <person name="Yoshida T."/>
            <person name="Shimamura S."/>
            <person name="Takaki Y."/>
            <person name="Nagai Y."/>
            <person name="Toyoda A."/>
            <person name="Suzuki Y."/>
            <person name="Arimoto A."/>
            <person name="Ishii H."/>
            <person name="Satoh N."/>
            <person name="Nishiyama T."/>
            <person name="Hasebe M."/>
            <person name="Maruyama T."/>
            <person name="Minagawa J."/>
            <person name="Obokata J."/>
            <person name="Shigenobu S."/>
        </authorList>
    </citation>
    <scope>NUCLEOTIDE SEQUENCE [LARGE SCALE GENOMIC DNA]</scope>
</reference>
<gene>
    <name evidence="1" type="ORF">ElyMa_003708300</name>
</gene>
<dbReference type="Proteomes" id="UP000762676">
    <property type="component" value="Unassembled WGS sequence"/>
</dbReference>
<proteinExistence type="predicted"/>
<protein>
    <submittedName>
        <fullName evidence="1">Uncharacterized protein</fullName>
    </submittedName>
</protein>
<accession>A0AAV4F3B3</accession>
<comment type="caution">
    <text evidence="1">The sequence shown here is derived from an EMBL/GenBank/DDBJ whole genome shotgun (WGS) entry which is preliminary data.</text>
</comment>
<name>A0AAV4F3B3_9GAST</name>